<dbReference type="SUPFAM" id="SSF47729">
    <property type="entry name" value="IHF-like DNA-binding proteins"/>
    <property type="match status" value="1"/>
</dbReference>
<feature type="region of interest" description="Disordered" evidence="4">
    <location>
        <begin position="87"/>
        <end position="116"/>
    </location>
</feature>
<dbReference type="InterPro" id="IPR010992">
    <property type="entry name" value="IHF-like_DNA-bd_dom_sf"/>
</dbReference>
<sequence length="169" mass="18789">MDTTYIQNSTGFSEATVEAVLDSLRAFVQLELRSGNEVKISDFGVFYRKELPERQSRNPRTGESIIAKAKTKPKFRFYDSFEKMIQDTTDSSSASKSPQTPPPVPPVPPVPPIPSKTWHIAKPDGKTEMALQSELKGKITPDTLIWTEGQESWKAASDIAELSYLLQAA</sequence>
<dbReference type="PANTHER" id="PTHR33175:SF3">
    <property type="entry name" value="DNA-BINDING PROTEIN HU-BETA"/>
    <property type="match status" value="1"/>
</dbReference>
<dbReference type="InterPro" id="IPR000119">
    <property type="entry name" value="Hist_DNA-bd"/>
</dbReference>
<accession>U7QLG5</accession>
<evidence type="ECO:0000313" key="7">
    <source>
        <dbReference type="Proteomes" id="UP000017127"/>
    </source>
</evidence>
<feature type="compositionally biased region" description="Polar residues" evidence="4">
    <location>
        <begin position="87"/>
        <end position="98"/>
    </location>
</feature>
<organism evidence="6 7">
    <name type="scientific">Lyngbya aestuarii BL J</name>
    <dbReference type="NCBI Taxonomy" id="1348334"/>
    <lineage>
        <taxon>Bacteria</taxon>
        <taxon>Bacillati</taxon>
        <taxon>Cyanobacteriota</taxon>
        <taxon>Cyanophyceae</taxon>
        <taxon>Oscillatoriophycideae</taxon>
        <taxon>Oscillatoriales</taxon>
        <taxon>Microcoleaceae</taxon>
        <taxon>Lyngbya</taxon>
    </lineage>
</organism>
<dbReference type="Gene3D" id="4.10.520.10">
    <property type="entry name" value="IHF-like DNA-binding proteins"/>
    <property type="match status" value="1"/>
</dbReference>
<dbReference type="GO" id="GO:0030527">
    <property type="term" value="F:structural constituent of chromatin"/>
    <property type="evidence" value="ECO:0007669"/>
    <property type="project" value="InterPro"/>
</dbReference>
<evidence type="ECO:0000256" key="3">
    <source>
        <dbReference type="RuleBase" id="RU003939"/>
    </source>
</evidence>
<protein>
    <submittedName>
        <fullName evidence="6">Bacterial DNA-binding family protein</fullName>
    </submittedName>
</protein>
<evidence type="ECO:0000256" key="1">
    <source>
        <dbReference type="ARBA" id="ARBA00023067"/>
    </source>
</evidence>
<feature type="domain" description="GYF" evidence="5">
    <location>
        <begin position="135"/>
        <end position="162"/>
    </location>
</feature>
<evidence type="ECO:0000256" key="4">
    <source>
        <dbReference type="SAM" id="MobiDB-lite"/>
    </source>
</evidence>
<feature type="compositionally biased region" description="Pro residues" evidence="4">
    <location>
        <begin position="99"/>
        <end position="114"/>
    </location>
</feature>
<comment type="caution">
    <text evidence="6">The sequence shown here is derived from an EMBL/GenBank/DDBJ whole genome shotgun (WGS) entry which is preliminary data.</text>
</comment>
<dbReference type="PANTHER" id="PTHR33175">
    <property type="entry name" value="DNA-BINDING PROTEIN HU"/>
    <property type="match status" value="1"/>
</dbReference>
<dbReference type="PATRIC" id="fig|1348334.3.peg.1203"/>
<evidence type="ECO:0000259" key="5">
    <source>
        <dbReference type="Pfam" id="PF14237"/>
    </source>
</evidence>
<name>U7QLG5_9CYAN</name>
<proteinExistence type="inferred from homology"/>
<keyword evidence="2 6" id="KW-0238">DNA-binding</keyword>
<dbReference type="SMART" id="SM00411">
    <property type="entry name" value="BHL"/>
    <property type="match status" value="1"/>
</dbReference>
<comment type="similarity">
    <text evidence="3">Belongs to the bacterial histone-like protein family.</text>
</comment>
<dbReference type="GO" id="GO:0030261">
    <property type="term" value="P:chromosome condensation"/>
    <property type="evidence" value="ECO:0007669"/>
    <property type="project" value="UniProtKB-KW"/>
</dbReference>
<dbReference type="CDD" id="cd13832">
    <property type="entry name" value="IHF"/>
    <property type="match status" value="1"/>
</dbReference>
<keyword evidence="7" id="KW-1185">Reference proteome</keyword>
<reference evidence="6 7" key="1">
    <citation type="journal article" date="2013" name="Front. Microbiol.">
        <title>Comparative genomic analyses of the cyanobacterium, Lyngbya aestuarii BL J, a powerful hydrogen producer.</title>
        <authorList>
            <person name="Kothari A."/>
            <person name="Vaughn M."/>
            <person name="Garcia-Pichel F."/>
        </authorList>
    </citation>
    <scope>NUCLEOTIDE SEQUENCE [LARGE SCALE GENOMIC DNA]</scope>
    <source>
        <strain evidence="6 7">BL J</strain>
    </source>
</reference>
<keyword evidence="1" id="KW-0226">DNA condensation</keyword>
<gene>
    <name evidence="6" type="ORF">M595_1229</name>
</gene>
<dbReference type="Pfam" id="PF14237">
    <property type="entry name" value="GYF_2"/>
    <property type="match status" value="1"/>
</dbReference>
<evidence type="ECO:0000256" key="2">
    <source>
        <dbReference type="ARBA" id="ARBA00023125"/>
    </source>
</evidence>
<evidence type="ECO:0000313" key="6">
    <source>
        <dbReference type="EMBL" id="ERT08728.1"/>
    </source>
</evidence>
<dbReference type="Proteomes" id="UP000017127">
    <property type="component" value="Unassembled WGS sequence"/>
</dbReference>
<dbReference type="OrthoDB" id="9799835at2"/>
<dbReference type="Pfam" id="PF00216">
    <property type="entry name" value="Bac_DNA_binding"/>
    <property type="match status" value="1"/>
</dbReference>
<dbReference type="AlphaFoldDB" id="U7QLG5"/>
<dbReference type="RefSeq" id="WP_023065074.1">
    <property type="nucleotide sequence ID" value="NZ_AUZM01000008.1"/>
</dbReference>
<dbReference type="GO" id="GO:0003677">
    <property type="term" value="F:DNA binding"/>
    <property type="evidence" value="ECO:0007669"/>
    <property type="project" value="UniProtKB-KW"/>
</dbReference>
<dbReference type="InterPro" id="IPR025640">
    <property type="entry name" value="GYF_2"/>
</dbReference>
<dbReference type="EMBL" id="AUZM01000008">
    <property type="protein sequence ID" value="ERT08728.1"/>
    <property type="molecule type" value="Genomic_DNA"/>
</dbReference>